<dbReference type="Pfam" id="PF13621">
    <property type="entry name" value="Cupin_8"/>
    <property type="match status" value="1"/>
</dbReference>
<comment type="caution">
    <text evidence="2">The sequence shown here is derived from an EMBL/GenBank/DDBJ whole genome shotgun (WGS) entry which is preliminary data.</text>
</comment>
<dbReference type="AlphaFoldDB" id="A0A9W7G3Q8"/>
<dbReference type="InterPro" id="IPR041667">
    <property type="entry name" value="Cupin_8"/>
</dbReference>
<evidence type="ECO:0000259" key="1">
    <source>
        <dbReference type="Pfam" id="PF13621"/>
    </source>
</evidence>
<evidence type="ECO:0000313" key="3">
    <source>
        <dbReference type="Proteomes" id="UP001165065"/>
    </source>
</evidence>
<protein>
    <recommendedName>
        <fullName evidence="1">Cupin-like domain-containing protein</fullName>
    </recommendedName>
</protein>
<proteinExistence type="predicted"/>
<sequence>LWHVCPDVLPMLKLPSWAVSRTLSFQSPCHEDKRMQPVIFIEADGSRPYPSHEHGIADLTQGFQLVTQGAKRVVLWPIEEKEKLYPLGSAFTTEAMDVIYMTEGINRRHDLFPATRTAMAWEGELQEGELLLIPREGVHVFESVGISVGVRFMYHDEISVQKAANVIKANPGGFKSQVLNHYLHYIARLRPVQVEETPATVIELADQLGCGSDFMSELMKNRFIE</sequence>
<dbReference type="EMBL" id="BRYA01000732">
    <property type="protein sequence ID" value="GMI31036.1"/>
    <property type="molecule type" value="Genomic_DNA"/>
</dbReference>
<evidence type="ECO:0000313" key="2">
    <source>
        <dbReference type="EMBL" id="GMI31036.1"/>
    </source>
</evidence>
<accession>A0A9W7G3Q8</accession>
<gene>
    <name evidence="2" type="ORF">TrCOL_g12135</name>
</gene>
<dbReference type="OrthoDB" id="10483579at2759"/>
<name>A0A9W7G3Q8_9STRA</name>
<reference evidence="3" key="1">
    <citation type="journal article" date="2023" name="Commun. Biol.">
        <title>Genome analysis of Parmales, the sister group of diatoms, reveals the evolutionary specialization of diatoms from phago-mixotrophs to photoautotrophs.</title>
        <authorList>
            <person name="Ban H."/>
            <person name="Sato S."/>
            <person name="Yoshikawa S."/>
            <person name="Yamada K."/>
            <person name="Nakamura Y."/>
            <person name="Ichinomiya M."/>
            <person name="Sato N."/>
            <person name="Blanc-Mathieu R."/>
            <person name="Endo H."/>
            <person name="Kuwata A."/>
            <person name="Ogata H."/>
        </authorList>
    </citation>
    <scope>NUCLEOTIDE SEQUENCE [LARGE SCALE GENOMIC DNA]</scope>
</reference>
<organism evidence="2 3">
    <name type="scientific">Triparma columacea</name>
    <dbReference type="NCBI Taxonomy" id="722753"/>
    <lineage>
        <taxon>Eukaryota</taxon>
        <taxon>Sar</taxon>
        <taxon>Stramenopiles</taxon>
        <taxon>Ochrophyta</taxon>
        <taxon>Bolidophyceae</taxon>
        <taxon>Parmales</taxon>
        <taxon>Triparmaceae</taxon>
        <taxon>Triparma</taxon>
    </lineage>
</organism>
<dbReference type="Gene3D" id="2.60.120.650">
    <property type="entry name" value="Cupin"/>
    <property type="match status" value="1"/>
</dbReference>
<dbReference type="SUPFAM" id="SSF51197">
    <property type="entry name" value="Clavaminate synthase-like"/>
    <property type="match status" value="1"/>
</dbReference>
<feature type="non-terminal residue" evidence="2">
    <location>
        <position position="1"/>
    </location>
</feature>
<keyword evidence="3" id="KW-1185">Reference proteome</keyword>
<feature type="domain" description="Cupin-like" evidence="1">
    <location>
        <begin position="58"/>
        <end position="157"/>
    </location>
</feature>
<dbReference type="Proteomes" id="UP001165065">
    <property type="component" value="Unassembled WGS sequence"/>
</dbReference>